<reference evidence="6" key="2">
    <citation type="journal article" date="2021" name="PeerJ">
        <title>Extensive microbial diversity within the chicken gut microbiome revealed by metagenomics and culture.</title>
        <authorList>
            <person name="Gilroy R."/>
            <person name="Ravi A."/>
            <person name="Getino M."/>
            <person name="Pursley I."/>
            <person name="Horton D.L."/>
            <person name="Alikhan N.F."/>
            <person name="Baker D."/>
            <person name="Gharbi K."/>
            <person name="Hall N."/>
            <person name="Watson M."/>
            <person name="Adriaenssens E.M."/>
            <person name="Foster-Nyarko E."/>
            <person name="Jarju S."/>
            <person name="Secka A."/>
            <person name="Antonio M."/>
            <person name="Oren A."/>
            <person name="Chaudhuri R.R."/>
            <person name="La Ragione R."/>
            <person name="Hildebrand F."/>
            <person name="Pallen M.J."/>
        </authorList>
    </citation>
    <scope>NUCLEOTIDE SEQUENCE</scope>
    <source>
        <strain evidence="6">ChiHjej13B12-12457</strain>
    </source>
</reference>
<evidence type="ECO:0000256" key="1">
    <source>
        <dbReference type="ARBA" id="ARBA00052141"/>
    </source>
</evidence>
<dbReference type="GO" id="GO:0006950">
    <property type="term" value="P:response to stress"/>
    <property type="evidence" value="ECO:0007669"/>
    <property type="project" value="UniProtKB-ARBA"/>
</dbReference>
<dbReference type="CDD" id="cd11529">
    <property type="entry name" value="NTP-PPase_MazG_Cterm"/>
    <property type="match status" value="1"/>
</dbReference>
<dbReference type="NCBIfam" id="NF007113">
    <property type="entry name" value="PRK09562.1"/>
    <property type="match status" value="1"/>
</dbReference>
<dbReference type="GO" id="GO:0046052">
    <property type="term" value="P:UTP catabolic process"/>
    <property type="evidence" value="ECO:0007669"/>
    <property type="project" value="TreeGrafter"/>
</dbReference>
<dbReference type="CDD" id="cd11528">
    <property type="entry name" value="NTP-PPase_MazG_Nterm"/>
    <property type="match status" value="1"/>
</dbReference>
<dbReference type="AlphaFoldDB" id="A0A9D1DZY1"/>
<comment type="catalytic activity">
    <reaction evidence="1">
        <text>ATP + H2O = AMP + diphosphate + H(+)</text>
        <dbReference type="Rhea" id="RHEA:14245"/>
        <dbReference type="ChEBI" id="CHEBI:15377"/>
        <dbReference type="ChEBI" id="CHEBI:15378"/>
        <dbReference type="ChEBI" id="CHEBI:30616"/>
        <dbReference type="ChEBI" id="CHEBI:33019"/>
        <dbReference type="ChEBI" id="CHEBI:456215"/>
        <dbReference type="EC" id="3.6.1.8"/>
    </reaction>
</comment>
<dbReference type="InterPro" id="IPR048015">
    <property type="entry name" value="NTP-PPase_MazG-like_N"/>
</dbReference>
<reference evidence="6" key="1">
    <citation type="submission" date="2020-10" db="EMBL/GenBank/DDBJ databases">
        <authorList>
            <person name="Gilroy R."/>
        </authorList>
    </citation>
    <scope>NUCLEOTIDE SEQUENCE</scope>
    <source>
        <strain evidence="6">ChiHjej13B12-12457</strain>
    </source>
</reference>
<name>A0A9D1DZY1_9BACT</name>
<dbReference type="NCBIfam" id="TIGR00444">
    <property type="entry name" value="mazG"/>
    <property type="match status" value="1"/>
</dbReference>
<accession>A0A9D1DZY1</accession>
<dbReference type="FunFam" id="1.10.287.1080:FF:000003">
    <property type="entry name" value="Nucleoside triphosphate pyrophosphohydrolase"/>
    <property type="match status" value="1"/>
</dbReference>
<dbReference type="EC" id="3.6.1.8" evidence="3"/>
<comment type="caution">
    <text evidence="6">The sequence shown here is derived from an EMBL/GenBank/DDBJ whole genome shotgun (WGS) entry which is preliminary data.</text>
</comment>
<comment type="similarity">
    <text evidence="2">Belongs to the nucleoside triphosphate pyrophosphohydrolase family.</text>
</comment>
<feature type="domain" description="NTP pyrophosphohydrolase MazG-like" evidence="5">
    <location>
        <begin position="170"/>
        <end position="232"/>
    </location>
</feature>
<dbReference type="Gene3D" id="1.10.287.1080">
    <property type="entry name" value="MazG-like"/>
    <property type="match status" value="2"/>
</dbReference>
<dbReference type="GO" id="GO:0046061">
    <property type="term" value="P:dATP catabolic process"/>
    <property type="evidence" value="ECO:0007669"/>
    <property type="project" value="TreeGrafter"/>
</dbReference>
<evidence type="ECO:0000256" key="2">
    <source>
        <dbReference type="ARBA" id="ARBA00061115"/>
    </source>
</evidence>
<organism evidence="6 7">
    <name type="scientific">Candidatus Coprenecus avistercoris</name>
    <dbReference type="NCBI Taxonomy" id="2840730"/>
    <lineage>
        <taxon>Bacteria</taxon>
        <taxon>Pseudomonadati</taxon>
        <taxon>Bacteroidota</taxon>
        <taxon>Bacteroidia</taxon>
        <taxon>Bacteroidales</taxon>
        <taxon>Rikenellaceae</taxon>
        <taxon>Rikenellaceae incertae sedis</taxon>
        <taxon>Candidatus Coprenecus</taxon>
    </lineage>
</organism>
<dbReference type="GO" id="GO:0046076">
    <property type="term" value="P:dTTP catabolic process"/>
    <property type="evidence" value="ECO:0007669"/>
    <property type="project" value="TreeGrafter"/>
</dbReference>
<evidence type="ECO:0000256" key="4">
    <source>
        <dbReference type="ARBA" id="ARBA00074799"/>
    </source>
</evidence>
<dbReference type="InterPro" id="IPR004518">
    <property type="entry name" value="MazG-like_dom"/>
</dbReference>
<protein>
    <recommendedName>
        <fullName evidence="4">Nucleoside triphosphate pyrophosphohydrolase</fullName>
        <ecNumber evidence="3">3.6.1.8</ecNumber>
    </recommendedName>
</protein>
<dbReference type="PANTHER" id="PTHR30522">
    <property type="entry name" value="NUCLEOSIDE TRIPHOSPHATE PYROPHOSPHOHYDROLASE"/>
    <property type="match status" value="1"/>
</dbReference>
<dbReference type="EMBL" id="DVHI01000029">
    <property type="protein sequence ID" value="HIR62264.1"/>
    <property type="molecule type" value="Genomic_DNA"/>
</dbReference>
<dbReference type="FunFam" id="1.10.287.1080:FF:000001">
    <property type="entry name" value="Nucleoside triphosphate pyrophosphohydrolase"/>
    <property type="match status" value="1"/>
</dbReference>
<evidence type="ECO:0000313" key="7">
    <source>
        <dbReference type="Proteomes" id="UP000886744"/>
    </source>
</evidence>
<dbReference type="GO" id="GO:0046081">
    <property type="term" value="P:dUTP catabolic process"/>
    <property type="evidence" value="ECO:0007669"/>
    <property type="project" value="TreeGrafter"/>
</dbReference>
<sequence length="275" mass="31682">MSSREAKLEAFGRLLDIMDELREKCPWDHKQTTESLRPQTIEETYELSDAILRGEGREVSKELGDVLLHIVFYAKIASEKGEYDIVDVINRLCDKLIYRHPHVFGEVHVDGADQVVQNWEELKTKEKDGNKRVLSGVPVSLPPLLKAYRMQDKARAVGFDWEERSQVWDKVAEELGEFREELGRMDKSDPESVKRAEGELGDFLFSIVNAARLYDLNPDTALEMTCAKFRRRFTYLEEHTIRQGKSLKDMTLAEMDAIWDEAKALEKNSEDNAGK</sequence>
<evidence type="ECO:0000256" key="3">
    <source>
        <dbReference type="ARBA" id="ARBA00066372"/>
    </source>
</evidence>
<dbReference type="SUPFAM" id="SSF101386">
    <property type="entry name" value="all-alpha NTP pyrophosphatases"/>
    <property type="match status" value="2"/>
</dbReference>
<dbReference type="GO" id="GO:0046047">
    <property type="term" value="P:TTP catabolic process"/>
    <property type="evidence" value="ECO:0007669"/>
    <property type="project" value="TreeGrafter"/>
</dbReference>
<dbReference type="GO" id="GO:0006203">
    <property type="term" value="P:dGTP catabolic process"/>
    <property type="evidence" value="ECO:0007669"/>
    <property type="project" value="TreeGrafter"/>
</dbReference>
<dbReference type="PANTHER" id="PTHR30522:SF0">
    <property type="entry name" value="NUCLEOSIDE TRIPHOSPHATE PYROPHOSPHOHYDROLASE"/>
    <property type="match status" value="1"/>
</dbReference>
<dbReference type="InterPro" id="IPR011551">
    <property type="entry name" value="NTP_PyrPHydrolase_MazG"/>
</dbReference>
<dbReference type="Proteomes" id="UP000886744">
    <property type="component" value="Unassembled WGS sequence"/>
</dbReference>
<dbReference type="GO" id="GO:0047693">
    <property type="term" value="F:ATP diphosphatase activity"/>
    <property type="evidence" value="ECO:0007669"/>
    <property type="project" value="UniProtKB-EC"/>
</dbReference>
<proteinExistence type="inferred from homology"/>
<evidence type="ECO:0000313" key="6">
    <source>
        <dbReference type="EMBL" id="HIR62264.1"/>
    </source>
</evidence>
<gene>
    <name evidence="6" type="primary">mazG</name>
    <name evidence="6" type="ORF">IAC94_01915</name>
</gene>
<keyword evidence="6" id="KW-0378">Hydrolase</keyword>
<dbReference type="Pfam" id="PF03819">
    <property type="entry name" value="MazG"/>
    <property type="match status" value="2"/>
</dbReference>
<feature type="domain" description="NTP pyrophosphohydrolase MazG-like" evidence="5">
    <location>
        <begin position="31"/>
        <end position="104"/>
    </location>
</feature>
<evidence type="ECO:0000259" key="5">
    <source>
        <dbReference type="Pfam" id="PF03819"/>
    </source>
</evidence>
<dbReference type="InterPro" id="IPR048011">
    <property type="entry name" value="NTP-PPase_MazG-like_C"/>
</dbReference>